<organism evidence="3 4">
    <name type="scientific">Pararhodobacter zhoushanensis</name>
    <dbReference type="NCBI Taxonomy" id="2479545"/>
    <lineage>
        <taxon>Bacteria</taxon>
        <taxon>Pseudomonadati</taxon>
        <taxon>Pseudomonadota</taxon>
        <taxon>Alphaproteobacteria</taxon>
        <taxon>Rhodobacterales</taxon>
        <taxon>Paracoccaceae</taxon>
        <taxon>Pararhodobacter</taxon>
    </lineage>
</organism>
<feature type="chain" id="PRO_5047136685" evidence="1">
    <location>
        <begin position="34"/>
        <end position="132"/>
    </location>
</feature>
<evidence type="ECO:0000256" key="1">
    <source>
        <dbReference type="SAM" id="SignalP"/>
    </source>
</evidence>
<feature type="domain" description="CsgH-like" evidence="2">
    <location>
        <begin position="40"/>
        <end position="127"/>
    </location>
</feature>
<keyword evidence="4" id="KW-1185">Reference proteome</keyword>
<name>A0ABT3GV72_9RHOB</name>
<protein>
    <submittedName>
        <fullName evidence="3">Curli-like amyloid fiber formation chaperone CsgH</fullName>
    </submittedName>
</protein>
<dbReference type="InterPro" id="IPR047726">
    <property type="entry name" value="CsgH_dom"/>
</dbReference>
<dbReference type="InterPro" id="IPR053722">
    <property type="entry name" value="Curli_assembly_CsgC/AgfC"/>
</dbReference>
<sequence length="132" mass="13383">MRPFSTSHRGPAIFLGLSLAGFAAACSSASATADTANGPLRCEIALSALPGGTQIGGTVLSPTPISGTYEMAITSRSSGGRATIRQSGDFTAPAHVRTPLGETELTGSPASHSVDLEIRVNGRRLTCADPSL</sequence>
<feature type="signal peptide" evidence="1">
    <location>
        <begin position="1"/>
        <end position="33"/>
    </location>
</feature>
<evidence type="ECO:0000313" key="3">
    <source>
        <dbReference type="EMBL" id="MCW1931442.1"/>
    </source>
</evidence>
<evidence type="ECO:0000313" key="4">
    <source>
        <dbReference type="Proteomes" id="UP001208938"/>
    </source>
</evidence>
<dbReference type="RefSeq" id="WP_264504554.1">
    <property type="nucleotide sequence ID" value="NZ_JAPDFL010000001.1"/>
</dbReference>
<accession>A0ABT3GV72</accession>
<dbReference type="EMBL" id="JAPDFL010000001">
    <property type="protein sequence ID" value="MCW1931442.1"/>
    <property type="molecule type" value="Genomic_DNA"/>
</dbReference>
<dbReference type="InterPro" id="IPR048632">
    <property type="entry name" value="CsgH-like"/>
</dbReference>
<keyword evidence="1" id="KW-0732">Signal</keyword>
<evidence type="ECO:0000259" key="2">
    <source>
        <dbReference type="Pfam" id="PF21112"/>
    </source>
</evidence>
<gene>
    <name evidence="3" type="primary">csgH</name>
    <name evidence="3" type="ORF">OKW52_03975</name>
</gene>
<dbReference type="PROSITE" id="PS51257">
    <property type="entry name" value="PROKAR_LIPOPROTEIN"/>
    <property type="match status" value="1"/>
</dbReference>
<dbReference type="Gene3D" id="2.60.40.2420">
    <property type="match status" value="1"/>
</dbReference>
<dbReference type="Proteomes" id="UP001208938">
    <property type="component" value="Unassembled WGS sequence"/>
</dbReference>
<proteinExistence type="predicted"/>
<dbReference type="Pfam" id="PF21112">
    <property type="entry name" value="CsgH"/>
    <property type="match status" value="1"/>
</dbReference>
<comment type="caution">
    <text evidence="3">The sequence shown here is derived from an EMBL/GenBank/DDBJ whole genome shotgun (WGS) entry which is preliminary data.</text>
</comment>
<dbReference type="NCBIfam" id="NF041112">
    <property type="entry name" value="chap_CsgH_alph"/>
    <property type="match status" value="1"/>
</dbReference>
<reference evidence="3 4" key="1">
    <citation type="submission" date="2022-10" db="EMBL/GenBank/DDBJ databases">
        <title>Pararhodobacter sp. nov., isolated from marine algae.</title>
        <authorList>
            <person name="Choi B.J."/>
            <person name="Kim J.M."/>
            <person name="Lee J.K."/>
            <person name="Choi D.G."/>
            <person name="Jeon C.O."/>
        </authorList>
    </citation>
    <scope>NUCLEOTIDE SEQUENCE [LARGE SCALE GENOMIC DNA]</scope>
    <source>
        <strain evidence="3 4">ZQ420</strain>
    </source>
</reference>